<evidence type="ECO:0000256" key="4">
    <source>
        <dbReference type="ARBA" id="ARBA00023163"/>
    </source>
</evidence>
<dbReference type="InterPro" id="IPR046341">
    <property type="entry name" value="SET_dom_sf"/>
</dbReference>
<dbReference type="PANTHER" id="PTHR31668:SF26">
    <property type="entry name" value="GLUCOSE TRANSPORT TRANSCRIPTION REGULATOR RGT1-RELATED"/>
    <property type="match status" value="1"/>
</dbReference>
<organism evidence="8 9">
    <name type="scientific">Monosporascus ibericus</name>
    <dbReference type="NCBI Taxonomy" id="155417"/>
    <lineage>
        <taxon>Eukaryota</taxon>
        <taxon>Fungi</taxon>
        <taxon>Dikarya</taxon>
        <taxon>Ascomycota</taxon>
        <taxon>Pezizomycotina</taxon>
        <taxon>Sordariomycetes</taxon>
        <taxon>Xylariomycetidae</taxon>
        <taxon>Xylariales</taxon>
        <taxon>Xylariales incertae sedis</taxon>
        <taxon>Monosporascus</taxon>
    </lineage>
</organism>
<dbReference type="GO" id="GO:0003677">
    <property type="term" value="F:DNA binding"/>
    <property type="evidence" value="ECO:0007669"/>
    <property type="project" value="UniProtKB-KW"/>
</dbReference>
<keyword evidence="4" id="KW-0804">Transcription</keyword>
<keyword evidence="5" id="KW-0539">Nucleus</keyword>
<dbReference type="CDD" id="cd00067">
    <property type="entry name" value="GAL4"/>
    <property type="match status" value="1"/>
</dbReference>
<name>A0A4Q4SRN5_9PEZI</name>
<evidence type="ECO:0000259" key="7">
    <source>
        <dbReference type="PROSITE" id="PS50048"/>
    </source>
</evidence>
<dbReference type="AlphaFoldDB" id="A0A4Q4SRN5"/>
<dbReference type="PANTHER" id="PTHR31668">
    <property type="entry name" value="GLUCOSE TRANSPORT TRANSCRIPTION REGULATOR RGT1-RELATED-RELATED"/>
    <property type="match status" value="1"/>
</dbReference>
<accession>A0A4Q4SRN5</accession>
<dbReference type="PROSITE" id="PS00463">
    <property type="entry name" value="ZN2_CY6_FUNGAL_1"/>
    <property type="match status" value="1"/>
</dbReference>
<reference evidence="8 9" key="1">
    <citation type="submission" date="2018-06" db="EMBL/GenBank/DDBJ databases">
        <title>Complete Genomes of Monosporascus.</title>
        <authorList>
            <person name="Robinson A.J."/>
            <person name="Natvig D.O."/>
        </authorList>
    </citation>
    <scope>NUCLEOTIDE SEQUENCE [LARGE SCALE GENOMIC DNA]</scope>
    <source>
        <strain evidence="8 9">CBS 110550</strain>
    </source>
</reference>
<dbReference type="SUPFAM" id="SSF57701">
    <property type="entry name" value="Zn2/Cys6 DNA-binding domain"/>
    <property type="match status" value="1"/>
</dbReference>
<evidence type="ECO:0000256" key="5">
    <source>
        <dbReference type="ARBA" id="ARBA00023242"/>
    </source>
</evidence>
<dbReference type="STRING" id="155417.A0A4Q4SRN5"/>
<evidence type="ECO:0000256" key="3">
    <source>
        <dbReference type="ARBA" id="ARBA00023125"/>
    </source>
</evidence>
<gene>
    <name evidence="8" type="ORF">DL764_011055</name>
</gene>
<feature type="compositionally biased region" description="Polar residues" evidence="6">
    <location>
        <begin position="376"/>
        <end position="390"/>
    </location>
</feature>
<dbReference type="Pfam" id="PF00856">
    <property type="entry name" value="SET"/>
    <property type="match status" value="1"/>
</dbReference>
<dbReference type="OrthoDB" id="5426978at2759"/>
<feature type="region of interest" description="Disordered" evidence="6">
    <location>
        <begin position="354"/>
        <end position="502"/>
    </location>
</feature>
<feature type="compositionally biased region" description="Basic and acidic residues" evidence="6">
    <location>
        <begin position="391"/>
        <end position="404"/>
    </location>
</feature>
<comment type="caution">
    <text evidence="8">The sequence shown here is derived from an EMBL/GenBank/DDBJ whole genome shotgun (WGS) entry which is preliminary data.</text>
</comment>
<dbReference type="InterPro" id="IPR001138">
    <property type="entry name" value="Zn2Cys6_DnaBD"/>
</dbReference>
<keyword evidence="1" id="KW-0479">Metal-binding</keyword>
<dbReference type="Pfam" id="PF00172">
    <property type="entry name" value="Zn_clus"/>
    <property type="match status" value="1"/>
</dbReference>
<dbReference type="GO" id="GO:0006351">
    <property type="term" value="P:DNA-templated transcription"/>
    <property type="evidence" value="ECO:0007669"/>
    <property type="project" value="InterPro"/>
</dbReference>
<protein>
    <recommendedName>
        <fullName evidence="7">Zn(2)-C6 fungal-type domain-containing protein</fullName>
    </recommendedName>
</protein>
<dbReference type="InterPro" id="IPR001214">
    <property type="entry name" value="SET_dom"/>
</dbReference>
<keyword evidence="2" id="KW-0805">Transcription regulation</keyword>
<feature type="compositionally biased region" description="Polar residues" evidence="6">
    <location>
        <begin position="608"/>
        <end position="628"/>
    </location>
</feature>
<dbReference type="SUPFAM" id="SSF82199">
    <property type="entry name" value="SET domain"/>
    <property type="match status" value="1"/>
</dbReference>
<feature type="region of interest" description="Disordered" evidence="6">
    <location>
        <begin position="235"/>
        <end position="312"/>
    </location>
</feature>
<evidence type="ECO:0000256" key="1">
    <source>
        <dbReference type="ARBA" id="ARBA00022723"/>
    </source>
</evidence>
<feature type="compositionally biased region" description="Low complexity" evidence="6">
    <location>
        <begin position="447"/>
        <end position="465"/>
    </location>
</feature>
<feature type="region of interest" description="Disordered" evidence="6">
    <location>
        <begin position="1068"/>
        <end position="1096"/>
    </location>
</feature>
<dbReference type="InterPro" id="IPR007219">
    <property type="entry name" value="XnlR_reg_dom"/>
</dbReference>
<dbReference type="GO" id="GO:0008270">
    <property type="term" value="F:zinc ion binding"/>
    <property type="evidence" value="ECO:0007669"/>
    <property type="project" value="InterPro"/>
</dbReference>
<dbReference type="EMBL" id="QJNU01001606">
    <property type="protein sequence ID" value="RYO73795.1"/>
    <property type="molecule type" value="Genomic_DNA"/>
</dbReference>
<dbReference type="SMART" id="SM00906">
    <property type="entry name" value="Fungal_trans"/>
    <property type="match status" value="1"/>
</dbReference>
<dbReference type="CDD" id="cd12148">
    <property type="entry name" value="fungal_TF_MHR"/>
    <property type="match status" value="1"/>
</dbReference>
<feature type="domain" description="Zn(2)-C6 fungal-type" evidence="7">
    <location>
        <begin position="505"/>
        <end position="539"/>
    </location>
</feature>
<dbReference type="Pfam" id="PF04082">
    <property type="entry name" value="Fungal_trans"/>
    <property type="match status" value="1"/>
</dbReference>
<evidence type="ECO:0000313" key="8">
    <source>
        <dbReference type="EMBL" id="RYO73795.1"/>
    </source>
</evidence>
<dbReference type="Proteomes" id="UP000293360">
    <property type="component" value="Unassembled WGS sequence"/>
</dbReference>
<keyword evidence="3" id="KW-0238">DNA-binding</keyword>
<proteinExistence type="predicted"/>
<feature type="compositionally biased region" description="Basic and acidic residues" evidence="6">
    <location>
        <begin position="418"/>
        <end position="435"/>
    </location>
</feature>
<dbReference type="Gene3D" id="4.10.240.10">
    <property type="entry name" value="Zn(2)-C6 fungal-type DNA-binding domain"/>
    <property type="match status" value="1"/>
</dbReference>
<evidence type="ECO:0000256" key="2">
    <source>
        <dbReference type="ARBA" id="ARBA00023015"/>
    </source>
</evidence>
<dbReference type="PROSITE" id="PS50048">
    <property type="entry name" value="ZN2_CY6_FUNGAL_2"/>
    <property type="match status" value="1"/>
</dbReference>
<evidence type="ECO:0000313" key="9">
    <source>
        <dbReference type="Proteomes" id="UP000293360"/>
    </source>
</evidence>
<dbReference type="GO" id="GO:0000981">
    <property type="term" value="F:DNA-binding transcription factor activity, RNA polymerase II-specific"/>
    <property type="evidence" value="ECO:0007669"/>
    <property type="project" value="InterPro"/>
</dbReference>
<feature type="region of interest" description="Disordered" evidence="6">
    <location>
        <begin position="585"/>
        <end position="665"/>
    </location>
</feature>
<dbReference type="SMART" id="SM00066">
    <property type="entry name" value="GAL4"/>
    <property type="match status" value="1"/>
</dbReference>
<sequence length="1119" mass="123757">MTKDTCIAPRNWPATVTYLKQPIYSPVLLEGQRQALKIRPPELTTEIPSNLPRGPSPVVRIVPITEASHPAYQQSGLFAARFIPSGSFIVPYYGIVHPSLPSDDDGQNRGHGKSDYDLWLDHEADISVDAEKAGNEARFVNDYRGVSGRPNAEFKECWDTRRGEKVMGVFALPAGKVRAKKSAIQPPTSRCIASQHGRTSNLIYQPTVRTKSVRMPRIEPLLQVKADVDDIPDNDAVMRQYPSPMRNARDVTSFYHDDDGNASRPGQQQTRDHRQPGEQPGSHDPQAQPPDEHQQEDSLPGTHHQQHSSRPAITSAEELQLAAQLSQDIRQGMAPAMLEPTAHHAVDVGEPNLRETMPEQDNEPLGPVVQQHEESPLQQEQLGHQHSQELPSHDDQPLQPQEHHLQHHGQSLQSTDQAMHEHEHPVPQQHDESLQHHAHQPQHQFMPNHQELQQQPQHQQPPLTQAHGLPQHIQPHGPLGHLPQHYGPVINDNTPPRKRSKVSRACDECRRKKVKCDAASENGEEACSNCRRSSIRCLFSRIPQKRGPSKGYIKELADRIHSIEGKLASEGGNVDALSELLSGARRDSSDIFSPPGQPDDTGRKRPFSSISTGDFGTPGGSRQATWNSEPRAIQPFQPPRRPYSANGLAPQPLAKPDTDNPSRPAAVMDGLALDLDQSATVRELDDGAFTGYLNVVHQCYPLLATSKDRVEDRLLQCPPLLREAFVEALYGTMQSFVSVPGLYTNGDIGSASRLITEWESDPSPRTPIMNLVHLQTLVLMAIATDNYGPSSLKGEHGGASKPSVLGRAVGLAYSMRLHIPRKEIDSDVEFDIDSDENVATRAWWTLVMLDRWNAISTSSPLFIPNDSVVIVPSLEPLLGDGVYHLARLSNILGHFAPVSLAPPQTLTPASGAAPLLSSFFNLSIELFREVLPSTIEPATHPILHLVYWHSRLLAYLFQTNSKSADILWPCKESVALLLTNAQVLSPLNHHFFCLTTLSLLELVKVDATREEADELLKELLDSNHAPSTWDGVIRDHIAERLRPATLQAESTEAMASQGLQHLANLATATKANSVKPDKDPEASSLRTSDNYEDAGFDPRALTRGGYLNVLIETRPTTVR</sequence>
<dbReference type="Gene3D" id="2.170.270.10">
    <property type="entry name" value="SET domain"/>
    <property type="match status" value="1"/>
</dbReference>
<dbReference type="InterPro" id="IPR036864">
    <property type="entry name" value="Zn2-C6_fun-type_DNA-bd_sf"/>
</dbReference>
<dbReference type="InterPro" id="IPR050797">
    <property type="entry name" value="Carb_Metab_Trans_Reg"/>
</dbReference>
<keyword evidence="9" id="KW-1185">Reference proteome</keyword>
<evidence type="ECO:0000256" key="6">
    <source>
        <dbReference type="SAM" id="MobiDB-lite"/>
    </source>
</evidence>